<feature type="signal peptide" evidence="1">
    <location>
        <begin position="1"/>
        <end position="21"/>
    </location>
</feature>
<dbReference type="EMBL" id="VOSB01000015">
    <property type="protein sequence ID" value="TXE16902.1"/>
    <property type="molecule type" value="Genomic_DNA"/>
</dbReference>
<dbReference type="Pfam" id="PF16148">
    <property type="entry name" value="DUF4856"/>
    <property type="match status" value="1"/>
</dbReference>
<comment type="caution">
    <text evidence="2">The sequence shown here is derived from an EMBL/GenBank/DDBJ whole genome shotgun (WGS) entry which is preliminary data.</text>
</comment>
<name>A0A5C7B594_9FLAO</name>
<proteinExistence type="predicted"/>
<reference evidence="2 3" key="1">
    <citation type="submission" date="2019-08" db="EMBL/GenBank/DDBJ databases">
        <title>Genome of Psychroserpens burtonensis ACAM 167.</title>
        <authorList>
            <person name="Bowman J.P."/>
        </authorList>
    </citation>
    <scope>NUCLEOTIDE SEQUENCE [LARGE SCALE GENOMIC DNA]</scope>
    <source>
        <strain evidence="2 3">ACAM 167</strain>
    </source>
</reference>
<dbReference type="PROSITE" id="PS51257">
    <property type="entry name" value="PROKAR_LIPOPROTEIN"/>
    <property type="match status" value="1"/>
</dbReference>
<dbReference type="Proteomes" id="UP000321938">
    <property type="component" value="Unassembled WGS sequence"/>
</dbReference>
<sequence>MKKIALSLFAIASLFTSCSNDDDDDVITTTSQVEAPATYTFQRNGETTVSYSGQTTRILMGEEFISALKDPSKTEAQLDDMFAHVEGNADFSDADLNASNKSIRSKVAASSDFFAANTAEATVIKNDFDGWIANQVNDVFPRWNDDASAGVAGQIQEAGGGSIRYINAQGLEYNQAINKGLIGALMTDQLLNNYLSPAVLDAGDNVVDNNAGTVAEGKNYTNMEHKWDEAFGYLYGTDDATNPMLNQDSFLNKYLSRVEGDSDYQGIALSLYNAFKLGRAAIVANDYIIRDEQADIIKNEISKMIAIRAIYYLEQGRIVRSAGDNGGAFHDLSEGFGFIYSLQFTRQADSNAPYFTKTEVDGFITQLMEGNGFWNVADATLEAMSAEIANRFDLSIAQAGS</sequence>
<keyword evidence="3" id="KW-1185">Reference proteome</keyword>
<evidence type="ECO:0000313" key="2">
    <source>
        <dbReference type="EMBL" id="TXE16902.1"/>
    </source>
</evidence>
<evidence type="ECO:0000313" key="3">
    <source>
        <dbReference type="Proteomes" id="UP000321938"/>
    </source>
</evidence>
<dbReference type="RefSeq" id="WP_147231787.1">
    <property type="nucleotide sequence ID" value="NZ_VOSB01000015.1"/>
</dbReference>
<protein>
    <submittedName>
        <fullName evidence="2">DUF4856 domain-containing protein</fullName>
    </submittedName>
</protein>
<accession>A0A5C7B594</accession>
<organism evidence="2 3">
    <name type="scientific">Psychroserpens burtonensis</name>
    <dbReference type="NCBI Taxonomy" id="49278"/>
    <lineage>
        <taxon>Bacteria</taxon>
        <taxon>Pseudomonadati</taxon>
        <taxon>Bacteroidota</taxon>
        <taxon>Flavobacteriia</taxon>
        <taxon>Flavobacteriales</taxon>
        <taxon>Flavobacteriaceae</taxon>
        <taxon>Psychroserpens</taxon>
    </lineage>
</organism>
<keyword evidence="1" id="KW-0732">Signal</keyword>
<dbReference type="AlphaFoldDB" id="A0A5C7B594"/>
<dbReference type="InterPro" id="IPR032331">
    <property type="entry name" value="DUF4856"/>
</dbReference>
<dbReference type="OrthoDB" id="5498726at2"/>
<gene>
    <name evidence="2" type="ORF">ES692_11145</name>
</gene>
<dbReference type="STRING" id="1123037.GCA_000425305_02228"/>
<feature type="chain" id="PRO_5022682763" evidence="1">
    <location>
        <begin position="22"/>
        <end position="401"/>
    </location>
</feature>
<evidence type="ECO:0000256" key="1">
    <source>
        <dbReference type="SAM" id="SignalP"/>
    </source>
</evidence>